<dbReference type="RefSeq" id="WP_200114963.1">
    <property type="nucleotide sequence ID" value="NZ_JAEHOH010000009.1"/>
</dbReference>
<dbReference type="CDD" id="cd16917">
    <property type="entry name" value="HATPase_UhpB-NarQ-NarX-like"/>
    <property type="match status" value="1"/>
</dbReference>
<gene>
    <name evidence="6" type="ORF">JD276_07170</name>
</gene>
<dbReference type="EMBL" id="JAEHOH010000009">
    <property type="protein sequence ID" value="MBK0418813.1"/>
    <property type="molecule type" value="Genomic_DNA"/>
</dbReference>
<evidence type="ECO:0000313" key="7">
    <source>
        <dbReference type="Proteomes" id="UP000608530"/>
    </source>
</evidence>
<dbReference type="InterPro" id="IPR003018">
    <property type="entry name" value="GAF"/>
</dbReference>
<evidence type="ECO:0000256" key="4">
    <source>
        <dbReference type="SAM" id="Coils"/>
    </source>
</evidence>
<comment type="caution">
    <text evidence="6">The sequence shown here is derived from an EMBL/GenBank/DDBJ whole genome shotgun (WGS) entry which is preliminary data.</text>
</comment>
<dbReference type="Pfam" id="PF07730">
    <property type="entry name" value="HisKA_3"/>
    <property type="match status" value="1"/>
</dbReference>
<dbReference type="Pfam" id="PF13185">
    <property type="entry name" value="GAF_2"/>
    <property type="match status" value="1"/>
</dbReference>
<dbReference type="SUPFAM" id="SSF55781">
    <property type="entry name" value="GAF domain-like"/>
    <property type="match status" value="2"/>
</dbReference>
<sequence>MNRTNPRTGHVDRRLLERLCVTVATVTRFDAAILTVWGESGDPAVGSHGISKSRANDLARLILPARDTGAGGGGAQGSADGSFRQRLTEFGFTSSSRVPVTRDDQVIGLLVVLAAEPRHPDPPLLSALARVCESALEYRQAPTAAPDLTDLDALVLSTDSFTTLIEAMTVALSAKLGEVGVGLSVADDDTGLLITADGSFGLPASVTRRFPIDPGDLHSNAARVFELQQPFASNHVIGDPAVLQNYPQAFGIRSMLALPLVVAARSIGVLMIVNKENGFDADDMGVVLPVLPRLSLAVELTRLSERRRFAYEADGIVAALRIAALASPPDETRITGIVDETRRLLAADHLAVHRGRAASSSGSRMEIPSRGPLGSLMELPCGGNAGNLVLRAERASNGFGRSERALLADLAQVLSEAASLQQTRRQEEELAQHRERQRIADDLHDDVSQLLFAAQLALTAEPEPEVPRAIELVRTAEAALRDAIFLLEAPPDPLSRQIEGTLASVREQWGLAIESVIEQAVDGVSDPTGAELLRAARECLVNAAKHSDASRVRITVRVVDDGRSVELVVVDDGVGLSELDGGKRTSERARRPETMKHGLRAMHRRAEAQGGELTVESLTTGGTRASLRLPVGPG</sequence>
<dbReference type="AlphaFoldDB" id="A0A934Q7D5"/>
<evidence type="ECO:0000256" key="3">
    <source>
        <dbReference type="ARBA" id="ARBA00023012"/>
    </source>
</evidence>
<evidence type="ECO:0000313" key="6">
    <source>
        <dbReference type="EMBL" id="MBK0418813.1"/>
    </source>
</evidence>
<evidence type="ECO:0000259" key="5">
    <source>
        <dbReference type="PROSITE" id="PS50109"/>
    </source>
</evidence>
<reference evidence="6" key="1">
    <citation type="submission" date="2020-12" db="EMBL/GenBank/DDBJ databases">
        <title>Leucobacter sp. CAS1, isolated from Chromium sludge.</title>
        <authorList>
            <person name="Xu Z."/>
        </authorList>
    </citation>
    <scope>NUCLEOTIDE SEQUENCE</scope>
    <source>
        <strain evidence="6">CSA1</strain>
    </source>
</reference>
<dbReference type="Gene3D" id="3.30.450.40">
    <property type="match status" value="1"/>
</dbReference>
<dbReference type="SMART" id="SM00387">
    <property type="entry name" value="HATPase_c"/>
    <property type="match status" value="1"/>
</dbReference>
<protein>
    <submittedName>
        <fullName evidence="6">GAF domain-containing protein</fullName>
    </submittedName>
</protein>
<keyword evidence="3" id="KW-0902">Two-component regulatory system</keyword>
<dbReference type="InterPro" id="IPR011712">
    <property type="entry name" value="Sig_transdc_His_kin_sub3_dim/P"/>
</dbReference>
<evidence type="ECO:0000256" key="1">
    <source>
        <dbReference type="ARBA" id="ARBA00022679"/>
    </source>
</evidence>
<dbReference type="InterPro" id="IPR005467">
    <property type="entry name" value="His_kinase_dom"/>
</dbReference>
<proteinExistence type="predicted"/>
<dbReference type="GO" id="GO:0000155">
    <property type="term" value="F:phosphorelay sensor kinase activity"/>
    <property type="evidence" value="ECO:0007669"/>
    <property type="project" value="InterPro"/>
</dbReference>
<name>A0A934Q7D5_9MICO</name>
<dbReference type="InterPro" id="IPR029016">
    <property type="entry name" value="GAF-like_dom_sf"/>
</dbReference>
<dbReference type="Pfam" id="PF02518">
    <property type="entry name" value="HATPase_c"/>
    <property type="match status" value="1"/>
</dbReference>
<dbReference type="PANTHER" id="PTHR24421">
    <property type="entry name" value="NITRATE/NITRITE SENSOR PROTEIN NARX-RELATED"/>
    <property type="match status" value="1"/>
</dbReference>
<keyword evidence="1" id="KW-0808">Transferase</keyword>
<organism evidence="6 7">
    <name type="scientific">Leucobacter chromiisoli</name>
    <dbReference type="NCBI Taxonomy" id="2796471"/>
    <lineage>
        <taxon>Bacteria</taxon>
        <taxon>Bacillati</taxon>
        <taxon>Actinomycetota</taxon>
        <taxon>Actinomycetes</taxon>
        <taxon>Micrococcales</taxon>
        <taxon>Microbacteriaceae</taxon>
        <taxon>Leucobacter</taxon>
    </lineage>
</organism>
<dbReference type="InterPro" id="IPR050482">
    <property type="entry name" value="Sensor_HK_TwoCompSys"/>
</dbReference>
<keyword evidence="7" id="KW-1185">Reference proteome</keyword>
<keyword evidence="4" id="KW-0175">Coiled coil</keyword>
<evidence type="ECO:0000256" key="2">
    <source>
        <dbReference type="ARBA" id="ARBA00022777"/>
    </source>
</evidence>
<feature type="coiled-coil region" evidence="4">
    <location>
        <begin position="410"/>
        <end position="437"/>
    </location>
</feature>
<dbReference type="Proteomes" id="UP000608530">
    <property type="component" value="Unassembled WGS sequence"/>
</dbReference>
<feature type="domain" description="Histidine kinase" evidence="5">
    <location>
        <begin position="438"/>
        <end position="633"/>
    </location>
</feature>
<dbReference type="InterPro" id="IPR036890">
    <property type="entry name" value="HATPase_C_sf"/>
</dbReference>
<dbReference type="SMART" id="SM00065">
    <property type="entry name" value="GAF"/>
    <property type="match status" value="1"/>
</dbReference>
<dbReference type="PANTHER" id="PTHR24421:SF61">
    <property type="entry name" value="OXYGEN SENSOR HISTIDINE KINASE NREB"/>
    <property type="match status" value="1"/>
</dbReference>
<dbReference type="InterPro" id="IPR003594">
    <property type="entry name" value="HATPase_dom"/>
</dbReference>
<dbReference type="PROSITE" id="PS50109">
    <property type="entry name" value="HIS_KIN"/>
    <property type="match status" value="1"/>
</dbReference>
<accession>A0A934Q7D5</accession>
<dbReference type="GO" id="GO:0046983">
    <property type="term" value="F:protein dimerization activity"/>
    <property type="evidence" value="ECO:0007669"/>
    <property type="project" value="InterPro"/>
</dbReference>
<keyword evidence="2" id="KW-0418">Kinase</keyword>
<dbReference type="SUPFAM" id="SSF55874">
    <property type="entry name" value="ATPase domain of HSP90 chaperone/DNA topoisomerase II/histidine kinase"/>
    <property type="match status" value="1"/>
</dbReference>
<dbReference type="Gene3D" id="3.30.565.10">
    <property type="entry name" value="Histidine kinase-like ATPase, C-terminal domain"/>
    <property type="match status" value="1"/>
</dbReference>
<dbReference type="GO" id="GO:0016020">
    <property type="term" value="C:membrane"/>
    <property type="evidence" value="ECO:0007669"/>
    <property type="project" value="InterPro"/>
</dbReference>